<evidence type="ECO:0000259" key="1">
    <source>
        <dbReference type="Pfam" id="PF03108"/>
    </source>
</evidence>
<dbReference type="Proteomes" id="UP000008311">
    <property type="component" value="Unassembled WGS sequence"/>
</dbReference>
<dbReference type="Pfam" id="PF03108">
    <property type="entry name" value="DBD_Tnp_Mut"/>
    <property type="match status" value="1"/>
</dbReference>
<accession>B9RB90</accession>
<evidence type="ECO:0000313" key="2">
    <source>
        <dbReference type="EMBL" id="EEF50811.1"/>
    </source>
</evidence>
<dbReference type="InterPro" id="IPR004332">
    <property type="entry name" value="Transposase_MuDR"/>
</dbReference>
<protein>
    <recommendedName>
        <fullName evidence="1">Transposase MuDR plant domain-containing protein</fullName>
    </recommendedName>
</protein>
<gene>
    <name evidence="2" type="ORF">RCOM_1673180</name>
</gene>
<sequence>MRVPLKERERVVRYKGGVRSLVHARLDVDLLSYPNVKSYVKELGYTKIVGLYIRQSVNCNETTTYQPFVQEIDLNDDLPDGSEDTNGNDSSSEACSYYSKTDDDYGHECKRKSKTKVAFDPTSKIPVLCFGMTFKNMQEVKDAITRYTIMKGVHVYYRKNDPHRVRAYFRTNVKRDYLNGRFKARGLQWNGAPAVSLNGLQNARDGTKKTTPIWKP</sequence>
<proteinExistence type="predicted"/>
<keyword evidence="3" id="KW-1185">Reference proteome</keyword>
<name>B9RB90_RICCO</name>
<feature type="domain" description="Transposase MuDR plant" evidence="1">
    <location>
        <begin position="130"/>
        <end position="166"/>
    </location>
</feature>
<dbReference type="InParanoid" id="B9RB90"/>
<dbReference type="AlphaFoldDB" id="B9RB90"/>
<evidence type="ECO:0000313" key="3">
    <source>
        <dbReference type="Proteomes" id="UP000008311"/>
    </source>
</evidence>
<reference evidence="3" key="1">
    <citation type="journal article" date="2010" name="Nat. Biotechnol.">
        <title>Draft genome sequence of the oilseed species Ricinus communis.</title>
        <authorList>
            <person name="Chan A.P."/>
            <person name="Crabtree J."/>
            <person name="Zhao Q."/>
            <person name="Lorenzi H."/>
            <person name="Orvis J."/>
            <person name="Puiu D."/>
            <person name="Melake-Berhan A."/>
            <person name="Jones K.M."/>
            <person name="Redman J."/>
            <person name="Chen G."/>
            <person name="Cahoon E.B."/>
            <person name="Gedil M."/>
            <person name="Stanke M."/>
            <person name="Haas B.J."/>
            <person name="Wortman J.R."/>
            <person name="Fraser-Liggett C.M."/>
            <person name="Ravel J."/>
            <person name="Rabinowicz P.D."/>
        </authorList>
    </citation>
    <scope>NUCLEOTIDE SEQUENCE [LARGE SCALE GENOMIC DNA]</scope>
    <source>
        <strain evidence="3">cv. Hale</strain>
    </source>
</reference>
<dbReference type="EMBL" id="EQ973774">
    <property type="protein sequence ID" value="EEF50811.1"/>
    <property type="molecule type" value="Genomic_DNA"/>
</dbReference>
<organism evidence="2 3">
    <name type="scientific">Ricinus communis</name>
    <name type="common">Castor bean</name>
    <dbReference type="NCBI Taxonomy" id="3988"/>
    <lineage>
        <taxon>Eukaryota</taxon>
        <taxon>Viridiplantae</taxon>
        <taxon>Streptophyta</taxon>
        <taxon>Embryophyta</taxon>
        <taxon>Tracheophyta</taxon>
        <taxon>Spermatophyta</taxon>
        <taxon>Magnoliopsida</taxon>
        <taxon>eudicotyledons</taxon>
        <taxon>Gunneridae</taxon>
        <taxon>Pentapetalae</taxon>
        <taxon>rosids</taxon>
        <taxon>fabids</taxon>
        <taxon>Malpighiales</taxon>
        <taxon>Euphorbiaceae</taxon>
        <taxon>Acalyphoideae</taxon>
        <taxon>Acalypheae</taxon>
        <taxon>Ricinus</taxon>
    </lineage>
</organism>